<organism evidence="1 2">
    <name type="scientific">Vibrio cyclitrophicus</name>
    <dbReference type="NCBI Taxonomy" id="47951"/>
    <lineage>
        <taxon>Bacteria</taxon>
        <taxon>Pseudomonadati</taxon>
        <taxon>Pseudomonadota</taxon>
        <taxon>Gammaproteobacteria</taxon>
        <taxon>Vibrionales</taxon>
        <taxon>Vibrionaceae</taxon>
        <taxon>Vibrio</taxon>
    </lineage>
</organism>
<reference evidence="1 2" key="1">
    <citation type="journal article" date="2018" name="Nature">
        <title>A major lineage of non-tailed dsDNA viruses as unrecognized killers of marine bacteria.</title>
        <authorList>
            <person name="Kauffman K.M."/>
            <person name="Hussain F.A."/>
            <person name="Yang J."/>
            <person name="Arevalo P."/>
            <person name="Brown J.M."/>
            <person name="Chang W.K."/>
            <person name="VanInsberghe D."/>
            <person name="Elsherbini J."/>
            <person name="Sharma R.S."/>
            <person name="Cutler M.B."/>
            <person name="Kelly L."/>
            <person name="Polz M.F."/>
        </authorList>
    </citation>
    <scope>NUCLEOTIDE SEQUENCE [LARGE SCALE GENOMIC DNA]</scope>
    <source>
        <strain evidence="1 2">10N.222.46.E12</strain>
    </source>
</reference>
<sequence>MTRLTRKYVRKLMRFGFTERAAFKVLVNLSEKDMQSVVASYKKTALYL</sequence>
<evidence type="ECO:0000313" key="2">
    <source>
        <dbReference type="Proteomes" id="UP000235310"/>
    </source>
</evidence>
<accession>A0ACD5G568</accession>
<keyword evidence="1" id="KW-0614">Plasmid</keyword>
<proteinExistence type="predicted"/>
<protein>
    <submittedName>
        <fullName evidence="1">Uncharacterized protein</fullName>
    </submittedName>
</protein>
<geneLocation type="plasmid" evidence="1 2">
    <name>unnamed6</name>
</geneLocation>
<evidence type="ECO:0000313" key="1">
    <source>
        <dbReference type="EMBL" id="XNH97267.1"/>
    </source>
</evidence>
<gene>
    <name evidence="1" type="ORF">BCS90_26975</name>
</gene>
<name>A0ACD5G568_9VIBR</name>
<dbReference type="EMBL" id="CP170596">
    <property type="protein sequence ID" value="XNH97267.1"/>
    <property type="molecule type" value="Genomic_DNA"/>
</dbReference>
<dbReference type="Proteomes" id="UP000235310">
    <property type="component" value="Plasmid unnamed6"/>
</dbReference>